<feature type="domain" description="Carrier" evidence="14">
    <location>
        <begin position="532"/>
        <end position="610"/>
    </location>
</feature>
<dbReference type="PANTHER" id="PTHR24287:SF1">
    <property type="entry name" value="P450, PUTATIVE (EUROFUNG)-RELATED"/>
    <property type="match status" value="1"/>
</dbReference>
<dbReference type="Gene3D" id="3.40.50.720">
    <property type="entry name" value="NAD(P)-binding Rossmann-like Domain"/>
    <property type="match status" value="1"/>
</dbReference>
<sequence length="1842" mass="203910">MPAVYYTVIYCLVNRAHVERGQSLLIHSAAGGVGIAAIHVARWLGLEIYVTTGTDEKVEFLRREFGIPAERIFNSRDSSFVSGLLNVTAGRGVDFVLNSLSGELLHASWKCVAPNGTMIEIGNRDILGQGQLSMFPFHENRTFTCFDLSTIGWQVDTTRRMLKQIMDLYEDGHIHPIRPITTFAAESVEEAYRCFQRGQHIGKLVIKFPSAVDGETPALPLAPSIPAPYFRNNVSYLLVGGTGGLGKAIASWMVSCNARSLIFVSRSAGKSREDQEFFEELEEAGCHVQSYAGDVTSPATLQEVVAKSRFSIAGCMQMAMVLRDIGTMDMDIETWHTAVHPKVAGTWNLHRLLPKDMDFFVLFSSLAGTFGYFGQANYASANTFLDAFTQYRHQNGLAASVIDIGPVDDVGYVATTASTRQTPVGGMNLISEQDFLNVLQLAVAPMQVSAMQRYNSTYHNPTQYAQIPWCTQSITDPLNNAVWKRDPRMAIYRNIEKAMSASSDKGGASDVARRLISSLTAEPDKLNDPASADTLSRAIAMRVNTFLMKSDDSSEELDTSQNLAAVGVDSLVAIELRNWWKQTFGVDVSVLELMNASSIRALGDLSVERLKVRDKFGRLSHKLPSIGTTMAGNRFSDFNRIDLPYAQVNGIDLMATILTPEVILSSTKAPSPSPVLVHWHGGGFIAGHLSQHRVIEFALSHKAVIISPDYRLLPEANGTDILADVQAFSQWVHDELSTILRHHHPDVTLNLDQVLAFGESAGGYLALQSAVLFSNILDIKAVISVSGPLDNRVNAIVPGPRVIMGMRPPSPRQAEALIREYIRKNKPGTVRTEGDSTEMWPLLLSIHQQAWMPRLLGFKRDGRLSLTDSIAAEPCRLPPLLIIHPEHDSMRLILHVTMEFSVTIITLLVLTLLFILDKVDKWWFRRTWGKQYGCGQVKVLPNKLPFGIERFIFRFGFNFDRFNFLEDLVRRPFEEAGCYTYRLDSPFSSSVIYTADPANTKAILNTQINDFEFGPIRGEVARQALGHGILTSEGETWAHYRRQLKPHFAREYISSLEDAEHHLAIFLKTLPPTNEASGWTETDVDVVPTLQRFTLDTATELLFGQSINCQTKALTGEGGVDDVDFSGAMRHLAQFLALRARLDMFAWILPTGKYRQACKDMQSFAARYVNAALDDTAKGSSSGVKDEKKRTALLYALLDDTQDPIELRDQILQLLIGGRNTTATLISNILMFLARSPDQWVRYRAEVLQSFKPGTIPTFEELRACKILTYIMYEALRMLPINPITLGRRAVKNTTLPCGGGPDGSLPIAIRKGESVRLCQYVMFRRHDIWGNDGDEFRPERWQGKKFGPEFVPFSAGPRICIGQQLALNECAFVLSSRPTIVVRIITPTTLVKKMNVLVVGAGPTGLIAAYALARIGHSVTILERHASLQTNGGTIMVQPAASNALFHIGLEDAIRAISVPGHDFAIWSHKCDTEPISIIPYCKSKSGDTADVKTSDVLMTERPSFQSMAYTAAVSVGATVLFAKQVVRLDDCSPRPHVWTSDGVEYGADLIVATDGIKSRMRRLMFPSLSVTAAPLPQVLIQSQVALSTLQADPRCAPFVVPNRVNITLGPGMYSLCRPTARDTLGVSHILVDYQENLDKEASRPANDWDTPGRVAELQQLFASFNTTNKAYLSHVQDCKVWRMVTVPRLPTWRSASGSVLLLGDAAHAMLPHAAQGLSQGIESAVALATLLEDFGDTRGFKDVPSVTQRFEELRRPRVDKFVAHSAASVTGQTISDGPQQELRDARLRSTGQTQAAIDWVSVRMDMEAAPTSREFTKWVEQYDVVAEIRKAKEQKGYNDY</sequence>
<dbReference type="PROSITE" id="PS00086">
    <property type="entry name" value="CYTOCHROME_P450"/>
    <property type="match status" value="1"/>
</dbReference>
<dbReference type="GO" id="GO:0031177">
    <property type="term" value="F:phosphopantetheine binding"/>
    <property type="evidence" value="ECO:0007669"/>
    <property type="project" value="InterPro"/>
</dbReference>
<dbReference type="PRINTS" id="PR00420">
    <property type="entry name" value="RNGMNOXGNASE"/>
</dbReference>
<keyword evidence="12" id="KW-0503">Monooxygenase</keyword>
<dbReference type="InterPro" id="IPR036396">
    <property type="entry name" value="Cyt_P450_sf"/>
</dbReference>
<comment type="cofactor">
    <cofactor evidence="1">
        <name>heme</name>
        <dbReference type="ChEBI" id="CHEBI:30413"/>
    </cofactor>
</comment>
<dbReference type="GO" id="GO:0044550">
    <property type="term" value="P:secondary metabolite biosynthetic process"/>
    <property type="evidence" value="ECO:0007669"/>
    <property type="project" value="UniProtKB-ARBA"/>
</dbReference>
<dbReference type="CDD" id="cd05195">
    <property type="entry name" value="enoyl_red"/>
    <property type="match status" value="1"/>
</dbReference>
<dbReference type="SMART" id="SM00822">
    <property type="entry name" value="PKS_KR"/>
    <property type="match status" value="1"/>
</dbReference>
<dbReference type="InterPro" id="IPR029058">
    <property type="entry name" value="AB_hydrolase_fold"/>
</dbReference>
<dbReference type="EMBL" id="JAAMPI010000646">
    <property type="protein sequence ID" value="KAF4629656.1"/>
    <property type="molecule type" value="Genomic_DNA"/>
</dbReference>
<evidence type="ECO:0000313" key="16">
    <source>
        <dbReference type="Proteomes" id="UP000566819"/>
    </source>
</evidence>
<dbReference type="SUPFAM" id="SSF51735">
    <property type="entry name" value="NAD(P)-binding Rossmann-fold domains"/>
    <property type="match status" value="2"/>
</dbReference>
<dbReference type="Pfam" id="PF08659">
    <property type="entry name" value="KR"/>
    <property type="match status" value="1"/>
</dbReference>
<dbReference type="PANTHER" id="PTHR24287">
    <property type="entry name" value="P450, PUTATIVE (EUROFUNG)-RELATED"/>
    <property type="match status" value="1"/>
</dbReference>
<evidence type="ECO:0000313" key="15">
    <source>
        <dbReference type="EMBL" id="KAF4629656.1"/>
    </source>
</evidence>
<dbReference type="SMART" id="SM00823">
    <property type="entry name" value="PKS_PP"/>
    <property type="match status" value="1"/>
</dbReference>
<dbReference type="InterPro" id="IPR013968">
    <property type="entry name" value="PKS_KR"/>
</dbReference>
<name>A0A8H4RI24_9HELO</name>
<dbReference type="InterPro" id="IPR013094">
    <property type="entry name" value="AB_hydrolase_3"/>
</dbReference>
<dbReference type="FunFam" id="3.40.50.720:FF:000209">
    <property type="entry name" value="Polyketide synthase Pks12"/>
    <property type="match status" value="1"/>
</dbReference>
<evidence type="ECO:0000256" key="9">
    <source>
        <dbReference type="ARBA" id="ARBA00022827"/>
    </source>
</evidence>
<dbReference type="Gene3D" id="3.40.50.1820">
    <property type="entry name" value="alpha/beta hydrolase"/>
    <property type="match status" value="1"/>
</dbReference>
<dbReference type="Gene3D" id="1.10.630.10">
    <property type="entry name" value="Cytochrome P450"/>
    <property type="match status" value="1"/>
</dbReference>
<dbReference type="Pfam" id="PF01494">
    <property type="entry name" value="FAD_binding_3"/>
    <property type="match status" value="1"/>
</dbReference>
<keyword evidence="7" id="KW-0808">Transferase</keyword>
<dbReference type="GO" id="GO:0016787">
    <property type="term" value="F:hydrolase activity"/>
    <property type="evidence" value="ECO:0007669"/>
    <property type="project" value="InterPro"/>
</dbReference>
<dbReference type="SUPFAM" id="SSF53474">
    <property type="entry name" value="alpha/beta-Hydrolases"/>
    <property type="match status" value="1"/>
</dbReference>
<proteinExistence type="inferred from homology"/>
<protein>
    <recommendedName>
        <fullName evidence="14">Carrier domain-containing protein</fullName>
    </recommendedName>
</protein>
<dbReference type="Pfam" id="PF00550">
    <property type="entry name" value="PP-binding"/>
    <property type="match status" value="1"/>
</dbReference>
<reference evidence="15 16" key="1">
    <citation type="submission" date="2020-03" db="EMBL/GenBank/DDBJ databases">
        <title>Draft Genome Sequence of Cudoniella acicularis.</title>
        <authorList>
            <person name="Buettner E."/>
            <person name="Kellner H."/>
        </authorList>
    </citation>
    <scope>NUCLEOTIDE SEQUENCE [LARGE SCALE GENOMIC DNA]</scope>
    <source>
        <strain evidence="15 16">DSM 108380</strain>
    </source>
</reference>
<keyword evidence="4" id="KW-0597">Phosphoprotein</keyword>
<dbReference type="Gene3D" id="3.90.180.10">
    <property type="entry name" value="Medium-chain alcohol dehydrogenases, catalytic domain"/>
    <property type="match status" value="1"/>
</dbReference>
<dbReference type="Proteomes" id="UP000566819">
    <property type="component" value="Unassembled WGS sequence"/>
</dbReference>
<dbReference type="SUPFAM" id="SSF51905">
    <property type="entry name" value="FAD/NAD(P)-binding domain"/>
    <property type="match status" value="1"/>
</dbReference>
<dbReference type="InterPro" id="IPR009081">
    <property type="entry name" value="PP-bd_ACP"/>
</dbReference>
<keyword evidence="6" id="KW-0285">Flavoprotein</keyword>
<dbReference type="InterPro" id="IPR047146">
    <property type="entry name" value="Cyt_P450_E_CYP52_fungi"/>
</dbReference>
<gene>
    <name evidence="15" type="ORF">G7Y89_g8490</name>
</gene>
<dbReference type="InterPro" id="IPR017972">
    <property type="entry name" value="Cyt_P450_CS"/>
</dbReference>
<evidence type="ECO:0000256" key="4">
    <source>
        <dbReference type="ARBA" id="ARBA00022553"/>
    </source>
</evidence>
<keyword evidence="11" id="KW-0408">Iron</keyword>
<evidence type="ECO:0000256" key="7">
    <source>
        <dbReference type="ARBA" id="ARBA00022679"/>
    </source>
</evidence>
<evidence type="ECO:0000256" key="10">
    <source>
        <dbReference type="ARBA" id="ARBA00023002"/>
    </source>
</evidence>
<dbReference type="Pfam" id="PF07859">
    <property type="entry name" value="Abhydrolase_3"/>
    <property type="match status" value="1"/>
</dbReference>
<organism evidence="15 16">
    <name type="scientific">Cudoniella acicularis</name>
    <dbReference type="NCBI Taxonomy" id="354080"/>
    <lineage>
        <taxon>Eukaryota</taxon>
        <taxon>Fungi</taxon>
        <taxon>Dikarya</taxon>
        <taxon>Ascomycota</taxon>
        <taxon>Pezizomycotina</taxon>
        <taxon>Leotiomycetes</taxon>
        <taxon>Helotiales</taxon>
        <taxon>Tricladiaceae</taxon>
        <taxon>Cudoniella</taxon>
    </lineage>
</organism>
<keyword evidence="13" id="KW-0511">Multifunctional enzyme</keyword>
<evidence type="ECO:0000256" key="1">
    <source>
        <dbReference type="ARBA" id="ARBA00001971"/>
    </source>
</evidence>
<evidence type="ECO:0000256" key="11">
    <source>
        <dbReference type="ARBA" id="ARBA00023004"/>
    </source>
</evidence>
<dbReference type="OrthoDB" id="329835at2759"/>
<dbReference type="GO" id="GO:0005506">
    <property type="term" value="F:iron ion binding"/>
    <property type="evidence" value="ECO:0007669"/>
    <property type="project" value="InterPro"/>
</dbReference>
<dbReference type="GO" id="GO:1901336">
    <property type="term" value="P:lactone biosynthetic process"/>
    <property type="evidence" value="ECO:0007669"/>
    <property type="project" value="UniProtKB-ARBA"/>
</dbReference>
<dbReference type="InterPro" id="IPR036736">
    <property type="entry name" value="ACP-like_sf"/>
</dbReference>
<comment type="similarity">
    <text evidence="2">Belongs to the cytochrome P450 family.</text>
</comment>
<dbReference type="SUPFAM" id="SSF48264">
    <property type="entry name" value="Cytochrome P450"/>
    <property type="match status" value="1"/>
</dbReference>
<dbReference type="SMART" id="SM00829">
    <property type="entry name" value="PKS_ER"/>
    <property type="match status" value="1"/>
</dbReference>
<accession>A0A8H4RI24</accession>
<dbReference type="Gene3D" id="1.10.1200.10">
    <property type="entry name" value="ACP-like"/>
    <property type="match status" value="1"/>
</dbReference>
<dbReference type="InterPro" id="IPR020806">
    <property type="entry name" value="PKS_PP-bd"/>
</dbReference>
<keyword evidence="10" id="KW-0560">Oxidoreductase</keyword>
<evidence type="ECO:0000256" key="13">
    <source>
        <dbReference type="ARBA" id="ARBA00023268"/>
    </source>
</evidence>
<dbReference type="Pfam" id="PF13602">
    <property type="entry name" value="ADH_zinc_N_2"/>
    <property type="match status" value="1"/>
</dbReference>
<dbReference type="GO" id="GO:0071949">
    <property type="term" value="F:FAD binding"/>
    <property type="evidence" value="ECO:0007669"/>
    <property type="project" value="InterPro"/>
</dbReference>
<keyword evidence="8" id="KW-0479">Metal-binding</keyword>
<dbReference type="GO" id="GO:0016740">
    <property type="term" value="F:transferase activity"/>
    <property type="evidence" value="ECO:0007669"/>
    <property type="project" value="UniProtKB-KW"/>
</dbReference>
<keyword evidence="3" id="KW-0596">Phosphopantetheine</keyword>
<dbReference type="InterPro" id="IPR002938">
    <property type="entry name" value="FAD-bd"/>
</dbReference>
<dbReference type="InterPro" id="IPR036188">
    <property type="entry name" value="FAD/NAD-bd_sf"/>
</dbReference>
<dbReference type="SUPFAM" id="SSF47336">
    <property type="entry name" value="ACP-like"/>
    <property type="match status" value="1"/>
</dbReference>
<dbReference type="GO" id="GO:0016705">
    <property type="term" value="F:oxidoreductase activity, acting on paired donors, with incorporation or reduction of molecular oxygen"/>
    <property type="evidence" value="ECO:0007669"/>
    <property type="project" value="InterPro"/>
</dbReference>
<dbReference type="Gene3D" id="3.50.50.60">
    <property type="entry name" value="FAD/NAD(P)-binding domain"/>
    <property type="match status" value="1"/>
</dbReference>
<dbReference type="InterPro" id="IPR057326">
    <property type="entry name" value="KR_dom"/>
</dbReference>
<evidence type="ECO:0000256" key="2">
    <source>
        <dbReference type="ARBA" id="ARBA00010617"/>
    </source>
</evidence>
<dbReference type="InterPro" id="IPR001128">
    <property type="entry name" value="Cyt_P450"/>
</dbReference>
<evidence type="ECO:0000256" key="8">
    <source>
        <dbReference type="ARBA" id="ARBA00022723"/>
    </source>
</evidence>
<dbReference type="InterPro" id="IPR020843">
    <property type="entry name" value="ER"/>
</dbReference>
<dbReference type="Pfam" id="PF00067">
    <property type="entry name" value="p450"/>
    <property type="match status" value="1"/>
</dbReference>
<dbReference type="PROSITE" id="PS50075">
    <property type="entry name" value="CARRIER"/>
    <property type="match status" value="1"/>
</dbReference>
<keyword evidence="16" id="KW-1185">Reference proteome</keyword>
<dbReference type="InterPro" id="IPR036291">
    <property type="entry name" value="NAD(P)-bd_dom_sf"/>
</dbReference>
<dbReference type="GO" id="GO:0004497">
    <property type="term" value="F:monooxygenase activity"/>
    <property type="evidence" value="ECO:0007669"/>
    <property type="project" value="UniProtKB-KW"/>
</dbReference>
<evidence type="ECO:0000256" key="3">
    <source>
        <dbReference type="ARBA" id="ARBA00022450"/>
    </source>
</evidence>
<comment type="caution">
    <text evidence="15">The sequence shown here is derived from an EMBL/GenBank/DDBJ whole genome shotgun (WGS) entry which is preliminary data.</text>
</comment>
<evidence type="ECO:0000256" key="6">
    <source>
        <dbReference type="ARBA" id="ARBA00022630"/>
    </source>
</evidence>
<dbReference type="GO" id="GO:0020037">
    <property type="term" value="F:heme binding"/>
    <property type="evidence" value="ECO:0007669"/>
    <property type="project" value="InterPro"/>
</dbReference>
<evidence type="ECO:0000256" key="5">
    <source>
        <dbReference type="ARBA" id="ARBA00022617"/>
    </source>
</evidence>
<evidence type="ECO:0000259" key="14">
    <source>
        <dbReference type="PROSITE" id="PS50075"/>
    </source>
</evidence>
<evidence type="ECO:0000256" key="12">
    <source>
        <dbReference type="ARBA" id="ARBA00023033"/>
    </source>
</evidence>
<keyword evidence="5" id="KW-0349">Heme</keyword>
<keyword evidence="9" id="KW-0274">FAD</keyword>